<name>A0A3E3IDD6_9FIRM</name>
<dbReference type="EMBL" id="QVLV01000001">
    <property type="protein sequence ID" value="RGE65052.1"/>
    <property type="molecule type" value="Genomic_DNA"/>
</dbReference>
<gene>
    <name evidence="1" type="ORF">DXC51_01625</name>
</gene>
<dbReference type="AlphaFoldDB" id="A0A3E3IDD6"/>
<evidence type="ECO:0000313" key="2">
    <source>
        <dbReference type="Proteomes" id="UP000260812"/>
    </source>
</evidence>
<organism evidence="1 2">
    <name type="scientific">Eisenbergiella massiliensis</name>
    <dbReference type="NCBI Taxonomy" id="1720294"/>
    <lineage>
        <taxon>Bacteria</taxon>
        <taxon>Bacillati</taxon>
        <taxon>Bacillota</taxon>
        <taxon>Clostridia</taxon>
        <taxon>Lachnospirales</taxon>
        <taxon>Lachnospiraceae</taxon>
        <taxon>Eisenbergiella</taxon>
    </lineage>
</organism>
<keyword evidence="2" id="KW-1185">Reference proteome</keyword>
<dbReference type="Proteomes" id="UP000260812">
    <property type="component" value="Unassembled WGS sequence"/>
</dbReference>
<comment type="caution">
    <text evidence="1">The sequence shown here is derived from an EMBL/GenBank/DDBJ whole genome shotgun (WGS) entry which is preliminary data.</text>
</comment>
<accession>A0A3E3IDD6</accession>
<proteinExistence type="predicted"/>
<sequence>MWIFVVFYIFIAYKRLEKRKEVDCMHNIIVLINHDTVLDKPETENNIFSNIVRGVYIPRVFVKYRYYVILQTIIKAYIDPKSSFCNDLRKLSKLFCCWGDKRSKY</sequence>
<evidence type="ECO:0000313" key="1">
    <source>
        <dbReference type="EMBL" id="RGE65052.1"/>
    </source>
</evidence>
<protein>
    <submittedName>
        <fullName evidence="1">Uncharacterized protein</fullName>
    </submittedName>
</protein>
<reference evidence="1 2" key="1">
    <citation type="submission" date="2018-08" db="EMBL/GenBank/DDBJ databases">
        <title>A genome reference for cultivated species of the human gut microbiota.</title>
        <authorList>
            <person name="Zou Y."/>
            <person name="Xue W."/>
            <person name="Luo G."/>
        </authorList>
    </citation>
    <scope>NUCLEOTIDE SEQUENCE [LARGE SCALE GENOMIC DNA]</scope>
    <source>
        <strain evidence="1 2">TF05-5AC</strain>
    </source>
</reference>